<dbReference type="STRING" id="1838285.SCAL_000521"/>
<sequence length="55" mass="6341">MFRIAYVLVMITVAFLTGYATIDLLMRSARHLNFSKFCIILGFLTIVVTVFPWII</sequence>
<evidence type="ECO:0000313" key="3">
    <source>
        <dbReference type="Proteomes" id="UP000186940"/>
    </source>
</evidence>
<dbReference type="Proteomes" id="UP000186940">
    <property type="component" value="Unassembled WGS sequence"/>
</dbReference>
<dbReference type="AlphaFoldDB" id="A0A1F2PCT1"/>
<evidence type="ECO:0000256" key="1">
    <source>
        <dbReference type="SAM" id="Phobius"/>
    </source>
</evidence>
<keyword evidence="1" id="KW-1133">Transmembrane helix</keyword>
<feature type="transmembrane region" description="Helical" evidence="1">
    <location>
        <begin position="37"/>
        <end position="54"/>
    </location>
</feature>
<dbReference type="EMBL" id="LYOS01000001">
    <property type="protein sequence ID" value="OFV68845.1"/>
    <property type="molecule type" value="Genomic_DNA"/>
</dbReference>
<gene>
    <name evidence="2" type="ORF">SCAL_000521</name>
</gene>
<feature type="transmembrane region" description="Helical" evidence="1">
    <location>
        <begin position="6"/>
        <end position="25"/>
    </location>
</feature>
<proteinExistence type="predicted"/>
<protein>
    <submittedName>
        <fullName evidence="2">Uncharacterized protein</fullName>
    </submittedName>
</protein>
<keyword evidence="1" id="KW-0472">Membrane</keyword>
<name>A0A1F2PCT1_9EURY</name>
<organism evidence="2 3">
    <name type="scientific">Candidatus Syntropharchaeum caldarium</name>
    <dbReference type="NCBI Taxonomy" id="1838285"/>
    <lineage>
        <taxon>Archaea</taxon>
        <taxon>Methanobacteriati</taxon>
        <taxon>Methanobacteriota</taxon>
        <taxon>Stenosarchaea group</taxon>
        <taxon>Methanomicrobia</taxon>
        <taxon>Methanosarcinales</taxon>
        <taxon>ANME-2 cluster</taxon>
        <taxon>Candidatus Syntropharchaeum</taxon>
    </lineage>
</organism>
<comment type="caution">
    <text evidence="2">The sequence shown here is derived from an EMBL/GenBank/DDBJ whole genome shotgun (WGS) entry which is preliminary data.</text>
</comment>
<keyword evidence="1" id="KW-0812">Transmembrane</keyword>
<accession>A0A1F2PCT1</accession>
<reference evidence="2" key="1">
    <citation type="submission" date="2016-05" db="EMBL/GenBank/DDBJ databases">
        <title>Microbial consortia oxidize butane by reversing methanogenesis.</title>
        <authorList>
            <person name="Laso-Perez R."/>
            <person name="Richter M."/>
            <person name="Wegener G."/>
            <person name="Musat F."/>
        </authorList>
    </citation>
    <scope>NUCLEOTIDE SEQUENCE [LARGE SCALE GENOMIC DNA]</scope>
    <source>
        <strain evidence="2">BOX2</strain>
    </source>
</reference>
<keyword evidence="3" id="KW-1185">Reference proteome</keyword>
<evidence type="ECO:0000313" key="2">
    <source>
        <dbReference type="EMBL" id="OFV68845.1"/>
    </source>
</evidence>